<sequence length="74" mass="7995">MNPTLVRAFHRSAVRLSQASADASSHSMSTGKWFATLGGVTVLLGAGAGALQWAYKDSKIDQIFAKERRQGLHH</sequence>
<dbReference type="AlphaFoldDB" id="B5FV92"/>
<dbReference type="EMBL" id="CR382126">
    <property type="protein sequence ID" value="CAR64406.1"/>
    <property type="molecule type" value="Genomic_DNA"/>
</dbReference>
<organism evidence="1 2">
    <name type="scientific">Kluyveromyces lactis (strain ATCC 8585 / CBS 2359 / DSM 70799 / NBRC 1267 / NRRL Y-1140 / WM37)</name>
    <name type="common">Yeast</name>
    <name type="synonym">Candida sphaerica</name>
    <dbReference type="NCBI Taxonomy" id="284590"/>
    <lineage>
        <taxon>Eukaryota</taxon>
        <taxon>Fungi</taxon>
        <taxon>Dikarya</taxon>
        <taxon>Ascomycota</taxon>
        <taxon>Saccharomycotina</taxon>
        <taxon>Saccharomycetes</taxon>
        <taxon>Saccharomycetales</taxon>
        <taxon>Saccharomycetaceae</taxon>
        <taxon>Kluyveromyces</taxon>
    </lineage>
</organism>
<dbReference type="eggNOG" id="ENOG502SFRD">
    <property type="taxonomic scope" value="Eukaryota"/>
</dbReference>
<dbReference type="PaxDb" id="284590-B5FV92"/>
<dbReference type="InParanoid" id="B5FV92"/>
<dbReference type="Proteomes" id="UP000000598">
    <property type="component" value="Chromosome F"/>
</dbReference>
<proteinExistence type="predicted"/>
<evidence type="ECO:0000313" key="1">
    <source>
        <dbReference type="EMBL" id="CAR64406.1"/>
    </source>
</evidence>
<keyword evidence="2" id="KW-1185">Reference proteome</keyword>
<name>B5FV92_KLULA</name>
<gene>
    <name evidence="1" type="ORF">KLLA0_F26818g</name>
</gene>
<protein>
    <submittedName>
        <fullName evidence="1">KLLA0F26818p</fullName>
    </submittedName>
</protein>
<accession>B5FV92</accession>
<dbReference type="RefSeq" id="XP_002999440.1">
    <property type="nucleotide sequence ID" value="XM_002999394.1"/>
</dbReference>
<dbReference type="KEGG" id="kla:KLLA0_F26818g"/>
<dbReference type="GeneID" id="9487528"/>
<evidence type="ECO:0000313" key="2">
    <source>
        <dbReference type="Proteomes" id="UP000000598"/>
    </source>
</evidence>
<dbReference type="HOGENOM" id="CLU_182461_0_0_1"/>
<reference evidence="1 2" key="1">
    <citation type="journal article" date="2004" name="Nature">
        <title>Genome evolution in yeasts.</title>
        <authorList>
            <consortium name="Genolevures"/>
            <person name="Dujon B."/>
            <person name="Sherman D."/>
            <person name="Fischer G."/>
            <person name="Durrens P."/>
            <person name="Casaregola S."/>
            <person name="Lafontaine I."/>
            <person name="de Montigny J."/>
            <person name="Marck C."/>
            <person name="Neuveglise C."/>
            <person name="Talla E."/>
            <person name="Goffard N."/>
            <person name="Frangeul L."/>
            <person name="Aigle M."/>
            <person name="Anthouard V."/>
            <person name="Babour A."/>
            <person name="Barbe V."/>
            <person name="Barnay S."/>
            <person name="Blanchin S."/>
            <person name="Beckerich J.M."/>
            <person name="Beyne E."/>
            <person name="Bleykasten C."/>
            <person name="Boisrame A."/>
            <person name="Boyer J."/>
            <person name="Cattolico L."/>
            <person name="Confanioleri F."/>
            <person name="de Daruvar A."/>
            <person name="Despons L."/>
            <person name="Fabre E."/>
            <person name="Fairhead C."/>
            <person name="Ferry-Dumazet H."/>
            <person name="Groppi A."/>
            <person name="Hantraye F."/>
            <person name="Hennequin C."/>
            <person name="Jauniaux N."/>
            <person name="Joyet P."/>
            <person name="Kachouri R."/>
            <person name="Kerrest A."/>
            <person name="Koszul R."/>
            <person name="Lemaire M."/>
            <person name="Lesur I."/>
            <person name="Ma L."/>
            <person name="Muller H."/>
            <person name="Nicaud J.M."/>
            <person name="Nikolski M."/>
            <person name="Oztas S."/>
            <person name="Ozier-Kalogeropoulos O."/>
            <person name="Pellenz S."/>
            <person name="Potier S."/>
            <person name="Richard G.F."/>
            <person name="Straub M.L."/>
            <person name="Suleau A."/>
            <person name="Swennene D."/>
            <person name="Tekaia F."/>
            <person name="Wesolowski-Louvel M."/>
            <person name="Westhof E."/>
            <person name="Wirth B."/>
            <person name="Zeniou-Meyer M."/>
            <person name="Zivanovic I."/>
            <person name="Bolotin-Fukuhara M."/>
            <person name="Thierry A."/>
            <person name="Bouchier C."/>
            <person name="Caudron B."/>
            <person name="Scarpelli C."/>
            <person name="Gaillardin C."/>
            <person name="Weissenbach J."/>
            <person name="Wincker P."/>
            <person name="Souciet J.L."/>
        </authorList>
    </citation>
    <scope>NUCLEOTIDE SEQUENCE [LARGE SCALE GENOMIC DNA]</scope>
    <source>
        <strain evidence="2">ATCC 8585 / CBS 2359 / DSM 70799 / NBRC 1267 / NRRL Y-1140 / WM37</strain>
    </source>
</reference>